<dbReference type="PROSITE" id="PS50878">
    <property type="entry name" value="RT_POL"/>
    <property type="match status" value="1"/>
</dbReference>
<evidence type="ECO:0000259" key="1">
    <source>
        <dbReference type="PROSITE" id="PS50878"/>
    </source>
</evidence>
<dbReference type="InterPro" id="IPR043502">
    <property type="entry name" value="DNA/RNA_pol_sf"/>
</dbReference>
<reference evidence="2" key="1">
    <citation type="submission" date="2018-04" db="EMBL/GenBank/DDBJ databases">
        <title>Transcriptome assembly of Sipha flava.</title>
        <authorList>
            <person name="Scully E.D."/>
            <person name="Geib S.M."/>
            <person name="Palmer N.A."/>
            <person name="Koch K."/>
            <person name="Bradshaw J."/>
            <person name="Heng-Moss T."/>
            <person name="Sarath G."/>
        </authorList>
    </citation>
    <scope>NUCLEOTIDE SEQUENCE</scope>
</reference>
<dbReference type="OrthoDB" id="6630579at2759"/>
<sequence>MNPKHRSKALPSYITDEINSKNRLRREWQLYRDPAIKRRLNSKIQFIRTMLSTHKQDEWDLFLNTLNHNDGSVYKLNKNLLHKRPASHPLSGPNDIVFQAIEKAELIADSLALQFTPNPGQFLPEVAAYTQYSSIESPSHNTFLSPGRIASLLSKLPKNKAPGADTITNTALRLLPKNMVLTLTKILNGCLKLCYFPTAWKSATIISIPKPGKDPLKPDSYRPIALLSSISKIYEKVVLSELQKHLTDKIRPEQSAFRREHSTTQQLIKFIDHICNNLNSNIHTASVFLDVEKAFDRVWHDGLIYKMSTLNIPPWIIKTISSFLSNRSFCVRIEDQLSSPRAVLAGVPQGSCLAPTLYLIYTNDIPVLARASVALFADDTMFYTSNYNPNFARIQLERQLRAASEWFEKWRLRINATKTIAILFSRKQTKHLPQLSINNTPIPWSTHVKYLGVTIGRTLNFSQHIRNITQKATKTRGMLFPILNKRSPIPTRNRINIFKMYINPILTYAGAAWAPFITKSQWKKIEAVQTIGLRTILGTPNRVTLSTTNLKQIKLQIHSQATSFFHKNSLSRFRHIRHLGLEEQPSPARTYKNPKTRPINWVSVNPPS</sequence>
<dbReference type="InterPro" id="IPR052560">
    <property type="entry name" value="RdDP_mobile_element"/>
</dbReference>
<dbReference type="PANTHER" id="PTHR36688:SF1">
    <property type="entry name" value="ENDONUCLEASE_EXONUCLEASE_PHOSPHATASE DOMAIN-CONTAINING PROTEIN"/>
    <property type="match status" value="1"/>
</dbReference>
<gene>
    <name evidence="2" type="primary">pol_18</name>
    <name evidence="2" type="ORF">g.181757</name>
</gene>
<dbReference type="GO" id="GO:0003964">
    <property type="term" value="F:RNA-directed DNA polymerase activity"/>
    <property type="evidence" value="ECO:0007669"/>
    <property type="project" value="UniProtKB-KW"/>
</dbReference>
<dbReference type="InterPro" id="IPR000477">
    <property type="entry name" value="RT_dom"/>
</dbReference>
<dbReference type="EMBL" id="GGMS01017914">
    <property type="protein sequence ID" value="MBY87117.1"/>
    <property type="molecule type" value="Transcribed_RNA"/>
</dbReference>
<dbReference type="PANTHER" id="PTHR36688">
    <property type="entry name" value="ENDO/EXONUCLEASE/PHOSPHATASE DOMAIN-CONTAINING PROTEIN"/>
    <property type="match status" value="1"/>
</dbReference>
<proteinExistence type="predicted"/>
<organism evidence="2">
    <name type="scientific">Sipha flava</name>
    <name type="common">yellow sugarcane aphid</name>
    <dbReference type="NCBI Taxonomy" id="143950"/>
    <lineage>
        <taxon>Eukaryota</taxon>
        <taxon>Metazoa</taxon>
        <taxon>Ecdysozoa</taxon>
        <taxon>Arthropoda</taxon>
        <taxon>Hexapoda</taxon>
        <taxon>Insecta</taxon>
        <taxon>Pterygota</taxon>
        <taxon>Neoptera</taxon>
        <taxon>Paraneoptera</taxon>
        <taxon>Hemiptera</taxon>
        <taxon>Sternorrhyncha</taxon>
        <taxon>Aphidomorpha</taxon>
        <taxon>Aphidoidea</taxon>
        <taxon>Aphididae</taxon>
        <taxon>Sipha</taxon>
    </lineage>
</organism>
<dbReference type="AlphaFoldDB" id="A0A2S2RAN7"/>
<keyword evidence="2" id="KW-0808">Transferase</keyword>
<keyword evidence="2" id="KW-0548">Nucleotidyltransferase</keyword>
<dbReference type="SUPFAM" id="SSF56672">
    <property type="entry name" value="DNA/RNA polymerases"/>
    <property type="match status" value="1"/>
</dbReference>
<keyword evidence="2" id="KW-0695">RNA-directed DNA polymerase</keyword>
<accession>A0A2S2RAN7</accession>
<dbReference type="Pfam" id="PF00078">
    <property type="entry name" value="RVT_1"/>
    <property type="match status" value="1"/>
</dbReference>
<dbReference type="CDD" id="cd01650">
    <property type="entry name" value="RT_nLTR_like"/>
    <property type="match status" value="1"/>
</dbReference>
<feature type="domain" description="Reverse transcriptase" evidence="1">
    <location>
        <begin position="189"/>
        <end position="455"/>
    </location>
</feature>
<name>A0A2S2RAN7_9HEMI</name>
<evidence type="ECO:0000313" key="2">
    <source>
        <dbReference type="EMBL" id="MBY87117.1"/>
    </source>
</evidence>
<protein>
    <submittedName>
        <fullName evidence="2">RNA-directed DNA polymerase from mobile element jockey</fullName>
    </submittedName>
</protein>